<dbReference type="InterPro" id="IPR038444">
    <property type="entry name" value="DUF465_sf"/>
</dbReference>
<evidence type="ECO:0000313" key="2">
    <source>
        <dbReference type="Proteomes" id="UP001597101"/>
    </source>
</evidence>
<accession>A0ABW3F9M2</accession>
<dbReference type="RefSeq" id="WP_377211001.1">
    <property type="nucleotide sequence ID" value="NZ_JBHTJV010000002.1"/>
</dbReference>
<dbReference type="InterPro" id="IPR007420">
    <property type="entry name" value="DUF465"/>
</dbReference>
<comment type="caution">
    <text evidence="1">The sequence shown here is derived from an EMBL/GenBank/DDBJ whole genome shotgun (WGS) entry which is preliminary data.</text>
</comment>
<gene>
    <name evidence="1" type="ORF">ACFQ14_01900</name>
</gene>
<dbReference type="Pfam" id="PF04325">
    <property type="entry name" value="DUF465"/>
    <property type="match status" value="1"/>
</dbReference>
<name>A0ABW3F9M2_9HYPH</name>
<protein>
    <submittedName>
        <fullName evidence="1">YdcH family protein</fullName>
    </submittedName>
</protein>
<evidence type="ECO:0000313" key="1">
    <source>
        <dbReference type="EMBL" id="MFD0915151.1"/>
    </source>
</evidence>
<dbReference type="EMBL" id="JBHTJV010000002">
    <property type="protein sequence ID" value="MFD0915151.1"/>
    <property type="molecule type" value="Genomic_DNA"/>
</dbReference>
<dbReference type="Gene3D" id="6.10.280.50">
    <property type="match status" value="1"/>
</dbReference>
<organism evidence="1 2">
    <name type="scientific">Pseudahrensia aquimaris</name>
    <dbReference type="NCBI Taxonomy" id="744461"/>
    <lineage>
        <taxon>Bacteria</taxon>
        <taxon>Pseudomonadati</taxon>
        <taxon>Pseudomonadota</taxon>
        <taxon>Alphaproteobacteria</taxon>
        <taxon>Hyphomicrobiales</taxon>
        <taxon>Ahrensiaceae</taxon>
        <taxon>Pseudahrensia</taxon>
    </lineage>
</organism>
<keyword evidence="2" id="KW-1185">Reference proteome</keyword>
<sequence length="68" mass="7841">MQDDHEQIELKMRLARLKIDHDDLHAAIDAMTAQGSDPLRIQRLKKKKLEIKDRIAQTASRILPDIIA</sequence>
<reference evidence="2" key="1">
    <citation type="journal article" date="2019" name="Int. J. Syst. Evol. Microbiol.">
        <title>The Global Catalogue of Microorganisms (GCM) 10K type strain sequencing project: providing services to taxonomists for standard genome sequencing and annotation.</title>
        <authorList>
            <consortium name="The Broad Institute Genomics Platform"/>
            <consortium name="The Broad Institute Genome Sequencing Center for Infectious Disease"/>
            <person name="Wu L."/>
            <person name="Ma J."/>
        </authorList>
    </citation>
    <scope>NUCLEOTIDE SEQUENCE [LARGE SCALE GENOMIC DNA]</scope>
    <source>
        <strain evidence="2">CCUG 60023</strain>
    </source>
</reference>
<proteinExistence type="predicted"/>
<dbReference type="Proteomes" id="UP001597101">
    <property type="component" value="Unassembled WGS sequence"/>
</dbReference>